<protein>
    <recommendedName>
        <fullName evidence="4">Secreted protein</fullName>
    </recommendedName>
</protein>
<name>A0ABS3B586_9XANT</name>
<dbReference type="EMBL" id="JAFIWB010000015">
    <property type="protein sequence ID" value="MBN6103244.1"/>
    <property type="molecule type" value="Genomic_DNA"/>
</dbReference>
<evidence type="ECO:0000313" key="3">
    <source>
        <dbReference type="Proteomes" id="UP000695802"/>
    </source>
</evidence>
<comment type="caution">
    <text evidence="2">The sequence shown here is derived from an EMBL/GenBank/DDBJ whole genome shotgun (WGS) entry which is preliminary data.</text>
</comment>
<sequence>MSGLLWKLAVAGTAVAVVRAYRRRATQQQRTAVFSQDRAFRAEPDDGAFTPPHGDVVSATDAPRGENVAGLRTGPAMT</sequence>
<reference evidence="2 3" key="1">
    <citation type="submission" date="2021-02" db="EMBL/GenBank/DDBJ databases">
        <title>Taxonomically Unique Crown Gall-Associated Xanthomonas Stains Have Deficiency in Virulence Repertories.</title>
        <authorList>
            <person name="Mafakheri H."/>
            <person name="Taghavi S.M."/>
            <person name="Dimkic I."/>
            <person name="Nemanja K."/>
            <person name="Osdaghi E."/>
        </authorList>
    </citation>
    <scope>NUCLEOTIDE SEQUENCE [LARGE SCALE GENOMIC DNA]</scope>
    <source>
        <strain evidence="2 3">FX4</strain>
    </source>
</reference>
<dbReference type="RefSeq" id="WP_206230087.1">
    <property type="nucleotide sequence ID" value="NZ_JAFIWB010000015.1"/>
</dbReference>
<organism evidence="2 3">
    <name type="scientific">Xanthomonas bonasiae</name>
    <dbReference type="NCBI Taxonomy" id="2810351"/>
    <lineage>
        <taxon>Bacteria</taxon>
        <taxon>Pseudomonadati</taxon>
        <taxon>Pseudomonadota</taxon>
        <taxon>Gammaproteobacteria</taxon>
        <taxon>Lysobacterales</taxon>
        <taxon>Lysobacteraceae</taxon>
        <taxon>Xanthomonas</taxon>
    </lineage>
</organism>
<gene>
    <name evidence="2" type="ORF">JR064_13850</name>
</gene>
<evidence type="ECO:0000256" key="1">
    <source>
        <dbReference type="SAM" id="MobiDB-lite"/>
    </source>
</evidence>
<feature type="region of interest" description="Disordered" evidence="1">
    <location>
        <begin position="38"/>
        <end position="78"/>
    </location>
</feature>
<accession>A0ABS3B586</accession>
<proteinExistence type="predicted"/>
<evidence type="ECO:0000313" key="2">
    <source>
        <dbReference type="EMBL" id="MBN6103244.1"/>
    </source>
</evidence>
<keyword evidence="3" id="KW-1185">Reference proteome</keyword>
<dbReference type="Proteomes" id="UP000695802">
    <property type="component" value="Unassembled WGS sequence"/>
</dbReference>
<evidence type="ECO:0008006" key="4">
    <source>
        <dbReference type="Google" id="ProtNLM"/>
    </source>
</evidence>